<evidence type="ECO:0008006" key="3">
    <source>
        <dbReference type="Google" id="ProtNLM"/>
    </source>
</evidence>
<dbReference type="Pfam" id="PF06224">
    <property type="entry name" value="AlkZ-like"/>
    <property type="match status" value="1"/>
</dbReference>
<evidence type="ECO:0000313" key="1">
    <source>
        <dbReference type="EMBL" id="KFB10404.1"/>
    </source>
</evidence>
<organism evidence="1 2">
    <name type="scientific">Nitratireductor basaltis</name>
    <dbReference type="NCBI Taxonomy" id="472175"/>
    <lineage>
        <taxon>Bacteria</taxon>
        <taxon>Pseudomonadati</taxon>
        <taxon>Pseudomonadota</taxon>
        <taxon>Alphaproteobacteria</taxon>
        <taxon>Hyphomicrobiales</taxon>
        <taxon>Phyllobacteriaceae</taxon>
        <taxon>Nitratireductor</taxon>
    </lineage>
</organism>
<accession>A0A084UBR8</accession>
<proteinExistence type="predicted"/>
<dbReference type="OrthoDB" id="9787207at2"/>
<dbReference type="PANTHER" id="PTHR30528">
    <property type="entry name" value="CYTOPLASMIC PROTEIN"/>
    <property type="match status" value="1"/>
</dbReference>
<dbReference type="RefSeq" id="WP_036481154.1">
    <property type="nucleotide sequence ID" value="NZ_JMQM01000001.1"/>
</dbReference>
<keyword evidence="2" id="KW-1185">Reference proteome</keyword>
<dbReference type="InterPro" id="IPR009351">
    <property type="entry name" value="AlkZ-like"/>
</dbReference>
<dbReference type="eggNOG" id="COG3214">
    <property type="taxonomic scope" value="Bacteria"/>
</dbReference>
<dbReference type="AlphaFoldDB" id="A0A084UBR8"/>
<dbReference type="PANTHER" id="PTHR30528:SF0">
    <property type="entry name" value="CYTOPLASMIC PROTEIN"/>
    <property type="match status" value="1"/>
</dbReference>
<dbReference type="STRING" id="472175.EL18_01436"/>
<dbReference type="EMBL" id="JMQM01000001">
    <property type="protein sequence ID" value="KFB10404.1"/>
    <property type="molecule type" value="Genomic_DNA"/>
</dbReference>
<dbReference type="PATRIC" id="fig|472175.3.peg.1449"/>
<protein>
    <recommendedName>
        <fullName evidence="3">Cytoplasmic protein</fullName>
    </recommendedName>
</protein>
<reference evidence="1 2" key="1">
    <citation type="submission" date="2014-05" db="EMBL/GenBank/DDBJ databases">
        <title>Draft Genome Sequence of Nitratireductor basaltis Strain UMTGB225, A Marine Bacterium Isolated from Green Barrel Tunicate.</title>
        <authorList>
            <person name="Gan H.Y."/>
        </authorList>
    </citation>
    <scope>NUCLEOTIDE SEQUENCE [LARGE SCALE GENOMIC DNA]</scope>
    <source>
        <strain evidence="1 2">UMTGB225</strain>
    </source>
</reference>
<gene>
    <name evidence="1" type="ORF">EL18_01436</name>
</gene>
<sequence>MQTLTNLQARRIALLAQGFGDPEPKEVGRAQLLKTLRRIGLFQIDSVNVAVRAHYMPLYSRMGAYRQELLERVSGRRPRGAFEYWAHEASLLPVEDQPLFRWRMERARRGVGIYSGLARFGREKQAFIRSVLDRVADDGPLTCSAIEGHKGQAGWWEWSDAKRALEWLFWAGLVTTHSRGANFERVYDLPERVLPERVLDAPTPHEADAQRMLVANAARALGIATQSDLRDYYRLAPADAYPRINELVEDGVLEPVAVRGWRNIAYLHRDARKPRPVRASALLAPFDPLIWERTRAERIFGFRYRIEIYTPAHKRQHGYYVYPFLLGEKLAARVDLKADRKAGMLLVQNATLEEAQASGETAHALAARLSNMASWLGLNGVIVRSEGYFSADVTRSLSQT</sequence>
<comment type="caution">
    <text evidence="1">The sequence shown here is derived from an EMBL/GenBank/DDBJ whole genome shotgun (WGS) entry which is preliminary data.</text>
</comment>
<dbReference type="Proteomes" id="UP000053675">
    <property type="component" value="Unassembled WGS sequence"/>
</dbReference>
<name>A0A084UBR8_9HYPH</name>
<evidence type="ECO:0000313" key="2">
    <source>
        <dbReference type="Proteomes" id="UP000053675"/>
    </source>
</evidence>